<dbReference type="Gene3D" id="3.90.79.20">
    <property type="match status" value="1"/>
</dbReference>
<protein>
    <recommendedName>
        <fullName evidence="4">NAD(+) diphosphatase</fullName>
        <ecNumber evidence="4">3.6.1.22</ecNumber>
    </recommendedName>
</protein>
<dbReference type="EMBL" id="BSUO01000001">
    <property type="protein sequence ID" value="GMA38895.1"/>
    <property type="molecule type" value="Genomic_DNA"/>
</dbReference>
<dbReference type="CDD" id="cd03429">
    <property type="entry name" value="NUDIX_NADH_pyrophosphatase_Nudt13"/>
    <property type="match status" value="1"/>
</dbReference>
<sequence length="335" mass="36648">MGPMKLVHDRHSGERIDLDLRGLLSDPSTRVLPLVGERAPVQENENGGMPTLSTRAPREGDVTGEVVVFLGRDEAGRALIVVAEPAEDPAGVASPADTITDDLDAQGDTADTAEITEISWQGLRDIGPWLPPGDAEAFMAAQGMAAWHRSHRFCPRCGAATESAAAGWVRRCPVEGRELYPRTDPAVIMGIRDADDRLLLGRGPQWPEGRRSVLAGFVEPGESLEDAVRREVAEEVGIVVDRVEYVDSQPWPFPASLMLGFAGWSTTTDIVCDPAEMAEAEWFTREEVARAVREGELLLPGRLSIARRLIEGWFGKRMFVPQIDERGGQPWIRPS</sequence>
<proteinExistence type="inferred from homology"/>
<comment type="caution">
    <text evidence="12">The sequence shown here is derived from an EMBL/GenBank/DDBJ whole genome shotgun (WGS) entry which is preliminary data.</text>
</comment>
<comment type="similarity">
    <text evidence="3">Belongs to the Nudix hydrolase family. NudC subfamily.</text>
</comment>
<dbReference type="PANTHER" id="PTHR42904:SF6">
    <property type="entry name" value="NAD-CAPPED RNA HYDROLASE NUDT12"/>
    <property type="match status" value="1"/>
</dbReference>
<evidence type="ECO:0000256" key="5">
    <source>
        <dbReference type="ARBA" id="ARBA00022723"/>
    </source>
</evidence>
<evidence type="ECO:0000256" key="6">
    <source>
        <dbReference type="ARBA" id="ARBA00022801"/>
    </source>
</evidence>
<name>A0ABQ6INI7_9MICO</name>
<dbReference type="Pfam" id="PF09296">
    <property type="entry name" value="NUDIX-like"/>
    <property type="match status" value="1"/>
</dbReference>
<keyword evidence="8" id="KW-0520">NAD</keyword>
<dbReference type="Proteomes" id="UP001157126">
    <property type="component" value="Unassembled WGS sequence"/>
</dbReference>
<dbReference type="InterPro" id="IPR000086">
    <property type="entry name" value="NUDIX_hydrolase_dom"/>
</dbReference>
<evidence type="ECO:0000256" key="4">
    <source>
        <dbReference type="ARBA" id="ARBA00012381"/>
    </source>
</evidence>
<dbReference type="InterPro" id="IPR015797">
    <property type="entry name" value="NUDIX_hydrolase-like_dom_sf"/>
</dbReference>
<gene>
    <name evidence="12" type="ORF">GCM10025883_09400</name>
</gene>
<dbReference type="InterPro" id="IPR050241">
    <property type="entry name" value="NAD-cap_RNA_hydrolase_NudC"/>
</dbReference>
<comment type="cofactor">
    <cofactor evidence="1">
        <name>Mg(2+)</name>
        <dbReference type="ChEBI" id="CHEBI:18420"/>
    </cofactor>
</comment>
<evidence type="ECO:0000256" key="3">
    <source>
        <dbReference type="ARBA" id="ARBA00009595"/>
    </source>
</evidence>
<evidence type="ECO:0000256" key="1">
    <source>
        <dbReference type="ARBA" id="ARBA00001946"/>
    </source>
</evidence>
<keyword evidence="7" id="KW-0460">Magnesium</keyword>
<dbReference type="Pfam" id="PF09297">
    <property type="entry name" value="Zn_ribbon_NUD"/>
    <property type="match status" value="1"/>
</dbReference>
<dbReference type="NCBIfam" id="NF001299">
    <property type="entry name" value="PRK00241.1"/>
    <property type="match status" value="1"/>
</dbReference>
<dbReference type="InterPro" id="IPR015375">
    <property type="entry name" value="NADH_PPase-like_N"/>
</dbReference>
<dbReference type="PROSITE" id="PS00893">
    <property type="entry name" value="NUDIX_BOX"/>
    <property type="match status" value="1"/>
</dbReference>
<dbReference type="InterPro" id="IPR020084">
    <property type="entry name" value="NUDIX_hydrolase_CS"/>
</dbReference>
<evidence type="ECO:0000313" key="12">
    <source>
        <dbReference type="EMBL" id="GMA38895.1"/>
    </source>
</evidence>
<evidence type="ECO:0000256" key="10">
    <source>
        <dbReference type="SAM" id="MobiDB-lite"/>
    </source>
</evidence>
<evidence type="ECO:0000256" key="7">
    <source>
        <dbReference type="ARBA" id="ARBA00022842"/>
    </source>
</evidence>
<evidence type="ECO:0000256" key="2">
    <source>
        <dbReference type="ARBA" id="ARBA00001947"/>
    </source>
</evidence>
<reference evidence="13" key="1">
    <citation type="journal article" date="2019" name="Int. J. Syst. Evol. Microbiol.">
        <title>The Global Catalogue of Microorganisms (GCM) 10K type strain sequencing project: providing services to taxonomists for standard genome sequencing and annotation.</title>
        <authorList>
            <consortium name="The Broad Institute Genomics Platform"/>
            <consortium name="The Broad Institute Genome Sequencing Center for Infectious Disease"/>
            <person name="Wu L."/>
            <person name="Ma J."/>
        </authorList>
    </citation>
    <scope>NUCLEOTIDE SEQUENCE [LARGE SCALE GENOMIC DNA]</scope>
    <source>
        <strain evidence="13">NBRC 113072</strain>
    </source>
</reference>
<dbReference type="EC" id="3.6.1.22" evidence="4"/>
<dbReference type="PROSITE" id="PS51462">
    <property type="entry name" value="NUDIX"/>
    <property type="match status" value="1"/>
</dbReference>
<evidence type="ECO:0000256" key="9">
    <source>
        <dbReference type="ARBA" id="ARBA00023679"/>
    </source>
</evidence>
<keyword evidence="5" id="KW-0479">Metal-binding</keyword>
<organism evidence="12 13">
    <name type="scientific">Mobilicoccus caccae</name>
    <dbReference type="NCBI Taxonomy" id="1859295"/>
    <lineage>
        <taxon>Bacteria</taxon>
        <taxon>Bacillati</taxon>
        <taxon>Actinomycetota</taxon>
        <taxon>Actinomycetes</taxon>
        <taxon>Micrococcales</taxon>
        <taxon>Dermatophilaceae</taxon>
        <taxon>Mobilicoccus</taxon>
    </lineage>
</organism>
<evidence type="ECO:0000259" key="11">
    <source>
        <dbReference type="PROSITE" id="PS51462"/>
    </source>
</evidence>
<keyword evidence="13" id="KW-1185">Reference proteome</keyword>
<dbReference type="PANTHER" id="PTHR42904">
    <property type="entry name" value="NUDIX HYDROLASE, NUDC SUBFAMILY"/>
    <property type="match status" value="1"/>
</dbReference>
<feature type="domain" description="Nudix hydrolase" evidence="11">
    <location>
        <begin position="181"/>
        <end position="311"/>
    </location>
</feature>
<comment type="cofactor">
    <cofactor evidence="2">
        <name>Zn(2+)</name>
        <dbReference type="ChEBI" id="CHEBI:29105"/>
    </cofactor>
</comment>
<dbReference type="InterPro" id="IPR049734">
    <property type="entry name" value="NudC-like_C"/>
</dbReference>
<dbReference type="SUPFAM" id="SSF55811">
    <property type="entry name" value="Nudix"/>
    <property type="match status" value="1"/>
</dbReference>
<keyword evidence="6" id="KW-0378">Hydrolase</keyword>
<dbReference type="Pfam" id="PF00293">
    <property type="entry name" value="NUDIX"/>
    <property type="match status" value="1"/>
</dbReference>
<evidence type="ECO:0000256" key="8">
    <source>
        <dbReference type="ARBA" id="ARBA00023027"/>
    </source>
</evidence>
<feature type="region of interest" description="Disordered" evidence="10">
    <location>
        <begin position="38"/>
        <end position="57"/>
    </location>
</feature>
<comment type="catalytic activity">
    <reaction evidence="9">
        <text>a 5'-end NAD(+)-phospho-ribonucleoside in mRNA + H2O = a 5'-end phospho-adenosine-phospho-ribonucleoside in mRNA + beta-nicotinamide D-ribonucleotide + 2 H(+)</text>
        <dbReference type="Rhea" id="RHEA:60876"/>
        <dbReference type="Rhea" id="RHEA-COMP:15698"/>
        <dbReference type="Rhea" id="RHEA-COMP:15719"/>
        <dbReference type="ChEBI" id="CHEBI:14649"/>
        <dbReference type="ChEBI" id="CHEBI:15377"/>
        <dbReference type="ChEBI" id="CHEBI:15378"/>
        <dbReference type="ChEBI" id="CHEBI:144029"/>
        <dbReference type="ChEBI" id="CHEBI:144051"/>
    </reaction>
    <physiologicalReaction direction="left-to-right" evidence="9">
        <dbReference type="Rhea" id="RHEA:60877"/>
    </physiologicalReaction>
</comment>
<evidence type="ECO:0000313" key="13">
    <source>
        <dbReference type="Proteomes" id="UP001157126"/>
    </source>
</evidence>
<dbReference type="Gene3D" id="3.90.79.10">
    <property type="entry name" value="Nucleoside Triphosphate Pyrophosphohydrolase"/>
    <property type="match status" value="1"/>
</dbReference>
<dbReference type="InterPro" id="IPR015376">
    <property type="entry name" value="Znr_NADH_PPase"/>
</dbReference>
<accession>A0ABQ6INI7</accession>